<dbReference type="GO" id="GO:0004867">
    <property type="term" value="F:serine-type endopeptidase inhibitor activity"/>
    <property type="evidence" value="ECO:0007669"/>
    <property type="project" value="InterPro"/>
</dbReference>
<evidence type="ECO:0000313" key="3">
    <source>
        <dbReference type="EMBL" id="TKC39588.1"/>
    </source>
</evidence>
<feature type="non-terminal residue" evidence="3">
    <location>
        <position position="1"/>
    </location>
</feature>
<dbReference type="Pfam" id="PF00079">
    <property type="entry name" value="Serpin"/>
    <property type="match status" value="1"/>
</dbReference>
<comment type="caution">
    <text evidence="3">The sequence shown here is derived from an EMBL/GenBank/DDBJ whole genome shotgun (WGS) entry which is preliminary data.</text>
</comment>
<protein>
    <recommendedName>
        <fullName evidence="2">Serpin domain-containing protein</fullName>
    </recommendedName>
</protein>
<evidence type="ECO:0000313" key="4">
    <source>
        <dbReference type="Proteomes" id="UP000308365"/>
    </source>
</evidence>
<evidence type="ECO:0000259" key="2">
    <source>
        <dbReference type="Pfam" id="PF00079"/>
    </source>
</evidence>
<organism evidence="3 4">
    <name type="scientific">Monodon monoceros</name>
    <name type="common">Narwhal</name>
    <name type="synonym">Ceratodon monodon</name>
    <dbReference type="NCBI Taxonomy" id="40151"/>
    <lineage>
        <taxon>Eukaryota</taxon>
        <taxon>Metazoa</taxon>
        <taxon>Chordata</taxon>
        <taxon>Craniata</taxon>
        <taxon>Vertebrata</taxon>
        <taxon>Euteleostomi</taxon>
        <taxon>Mammalia</taxon>
        <taxon>Eutheria</taxon>
        <taxon>Laurasiatheria</taxon>
        <taxon>Artiodactyla</taxon>
        <taxon>Whippomorpha</taxon>
        <taxon>Cetacea</taxon>
        <taxon>Odontoceti</taxon>
        <taxon>Monodontidae</taxon>
        <taxon>Monodon</taxon>
    </lineage>
</organism>
<dbReference type="InterPro" id="IPR023796">
    <property type="entry name" value="Serpin_dom"/>
</dbReference>
<dbReference type="Proteomes" id="UP000308365">
    <property type="component" value="Unassembled WGS sequence"/>
</dbReference>
<dbReference type="GO" id="GO:0005615">
    <property type="term" value="C:extracellular space"/>
    <property type="evidence" value="ECO:0007669"/>
    <property type="project" value="InterPro"/>
</dbReference>
<dbReference type="AlphaFoldDB" id="A0A4U1ESP4"/>
<feature type="domain" description="Serpin" evidence="2">
    <location>
        <begin position="33"/>
        <end position="110"/>
    </location>
</feature>
<sequence length="113" mass="12835">KPEKTLHSKLRSFTLMNTKLRATIDHAEKSGNGSLSSSAILALVDTVYYKGQWDQDLDKENTEEGDSWLNKDVSKSMQMMEQSKTLHFTFLKDVQAKIPEIPYKASMILLIQA</sequence>
<accession>A0A4U1ESP4</accession>
<comment type="similarity">
    <text evidence="1">Belongs to the serpin family. Ov-serpin subfamily.</text>
</comment>
<dbReference type="PANTHER" id="PTHR11461">
    <property type="entry name" value="SERINE PROTEASE INHIBITOR, SERPIN"/>
    <property type="match status" value="1"/>
</dbReference>
<dbReference type="PANTHER" id="PTHR11461:SF186">
    <property type="entry name" value="SERPIN B4"/>
    <property type="match status" value="1"/>
</dbReference>
<evidence type="ECO:0000256" key="1">
    <source>
        <dbReference type="ARBA" id="ARBA00006426"/>
    </source>
</evidence>
<name>A0A4U1ESP4_MONMO</name>
<dbReference type="SUPFAM" id="SSF56574">
    <property type="entry name" value="Serpins"/>
    <property type="match status" value="1"/>
</dbReference>
<dbReference type="InterPro" id="IPR036186">
    <property type="entry name" value="Serpin_sf"/>
</dbReference>
<gene>
    <name evidence="3" type="ORF">EI555_008293</name>
</gene>
<dbReference type="InterPro" id="IPR000215">
    <property type="entry name" value="Serpin_fam"/>
</dbReference>
<dbReference type="InterPro" id="IPR042185">
    <property type="entry name" value="Serpin_sf_2"/>
</dbReference>
<reference evidence="4" key="1">
    <citation type="journal article" date="2019" name="IScience">
        <title>Narwhal Genome Reveals Long-Term Low Genetic Diversity despite Current Large Abundance Size.</title>
        <authorList>
            <person name="Westbury M.V."/>
            <person name="Petersen B."/>
            <person name="Garde E."/>
            <person name="Heide-Jorgensen M.P."/>
            <person name="Lorenzen E.D."/>
        </authorList>
    </citation>
    <scope>NUCLEOTIDE SEQUENCE [LARGE SCALE GENOMIC DNA]</scope>
</reference>
<dbReference type="EMBL" id="RWIC01000854">
    <property type="protein sequence ID" value="TKC39588.1"/>
    <property type="molecule type" value="Genomic_DNA"/>
</dbReference>
<proteinExistence type="inferred from homology"/>
<dbReference type="Gene3D" id="2.30.39.10">
    <property type="entry name" value="Alpha-1-antitrypsin, domain 1"/>
    <property type="match status" value="1"/>
</dbReference>